<dbReference type="Pfam" id="PF19955">
    <property type="entry name" value="EAD1"/>
    <property type="match status" value="1"/>
</dbReference>
<dbReference type="Pfam" id="PF20028">
    <property type="entry name" value="VMAP-C"/>
    <property type="match status" value="1"/>
</dbReference>
<sequence>MSNDGTKLSGQEIGRLRDAIISAFPDKPSLEMMVAIELDENLDEIAGGNNFKAIVFNLIKKWAEPKGKLKNLVEGACKENPGNHDLKSIRRELFPKLSDSINLKNKFSTISRQQWKDLCLIIAYIDLALLKNICRITLENNSKFQDILGNLPELIKPENLGIFKTIFLDKYPKNNRDIPTIIEFVERLTKEQEISTNIREQLNCWLNLIAKEFDISLPCYEVQKLSQGTRINSYLLVTVTPNSSDKFYLQAELIPNYLPKETNSTSIKIEKNSNLPNIECSLSDIVDNIYNLIRIAKTQYLHKHRFYNLVIEVFLPLQLLDANLDLKDIPIGLKDKTRPFGSEYKFLVRSLDRFISHDGEYFHRLYSRWEKLNYWMKNCLSERDIENNIHHISQVDDCNWEEIETELEIEEKLGVKITCCLPESKFDREDLFITILRGGVPIFLWTRRGLPDIEYEINKLLDINFFKDEFTWTELVWKLRKRAHAKRDKENYLGYNLGFLCDNPHRVPFNLTIQNQYLIETGM</sequence>
<dbReference type="EMBL" id="LMTZ01000114">
    <property type="protein sequence ID" value="KST64994.1"/>
    <property type="molecule type" value="Genomic_DNA"/>
</dbReference>
<dbReference type="OrthoDB" id="506064at2"/>
<dbReference type="Proteomes" id="UP000053372">
    <property type="component" value="Unassembled WGS sequence"/>
</dbReference>
<feature type="domain" description="vWA-MoxR associated protein middle region 1" evidence="2">
    <location>
        <begin position="133"/>
        <end position="239"/>
    </location>
</feature>
<dbReference type="Pfam" id="PF19963">
    <property type="entry name" value="VMAP-M1"/>
    <property type="match status" value="1"/>
</dbReference>
<dbReference type="RefSeq" id="WP_027842180.1">
    <property type="nucleotide sequence ID" value="NZ_LMTZ01000114.1"/>
</dbReference>
<evidence type="ECO:0000259" key="1">
    <source>
        <dbReference type="Pfam" id="PF19955"/>
    </source>
</evidence>
<proteinExistence type="predicted"/>
<dbReference type="AlphaFoldDB" id="A0A0V7ZK94"/>
<dbReference type="EMBL" id="LMTZ01000115">
    <property type="protein sequence ID" value="KST64957.1"/>
    <property type="molecule type" value="Genomic_DNA"/>
</dbReference>
<dbReference type="InterPro" id="IPR045450">
    <property type="entry name" value="VMAP_C"/>
</dbReference>
<comment type="caution">
    <text evidence="4">The sequence shown here is derived from an EMBL/GenBank/DDBJ whole genome shotgun (WGS) entry which is preliminary data.</text>
</comment>
<evidence type="ECO:0000259" key="3">
    <source>
        <dbReference type="Pfam" id="PF20028"/>
    </source>
</evidence>
<keyword evidence="6" id="KW-1185">Reference proteome</keyword>
<protein>
    <submittedName>
        <fullName evidence="4">Uncharacterized protein</fullName>
    </submittedName>
</protein>
<evidence type="ECO:0000259" key="2">
    <source>
        <dbReference type="Pfam" id="PF19963"/>
    </source>
</evidence>
<feature type="domain" description="Effector-associated" evidence="1">
    <location>
        <begin position="7"/>
        <end position="93"/>
    </location>
</feature>
<evidence type="ECO:0000313" key="6">
    <source>
        <dbReference type="Proteomes" id="UP000053372"/>
    </source>
</evidence>
<dbReference type="InterPro" id="IPR045440">
    <property type="entry name" value="VMAP-M1"/>
</dbReference>
<reference evidence="4 6" key="1">
    <citation type="journal article" date="2015" name="Genome Announc.">
        <title>Draft Genome of the Euendolithic (true boring) Cyanobacterium Mastigocoleus testarum strain BC008.</title>
        <authorList>
            <person name="Guida B.S."/>
            <person name="Garcia-Pichel F."/>
        </authorList>
    </citation>
    <scope>NUCLEOTIDE SEQUENCE [LARGE SCALE GENOMIC DNA]</scope>
    <source>
        <strain evidence="4 6">BC008</strain>
    </source>
</reference>
<accession>A0A0V7ZK94</accession>
<evidence type="ECO:0000313" key="4">
    <source>
        <dbReference type="EMBL" id="KST64957.1"/>
    </source>
</evidence>
<feature type="domain" description="vWA-MoxR associated protein C-terminal" evidence="3">
    <location>
        <begin position="294"/>
        <end position="504"/>
    </location>
</feature>
<dbReference type="InterPro" id="IPR045430">
    <property type="entry name" value="EAD1"/>
</dbReference>
<evidence type="ECO:0000313" key="5">
    <source>
        <dbReference type="EMBL" id="KST64994.1"/>
    </source>
</evidence>
<gene>
    <name evidence="4" type="ORF">BC008_19310</name>
    <name evidence="5" type="ORF">BC008_19495</name>
</gene>
<name>A0A0V7ZK94_9CYAN</name>
<organism evidence="4 6">
    <name type="scientific">Mastigocoleus testarum BC008</name>
    <dbReference type="NCBI Taxonomy" id="371196"/>
    <lineage>
        <taxon>Bacteria</taxon>
        <taxon>Bacillati</taxon>
        <taxon>Cyanobacteriota</taxon>
        <taxon>Cyanophyceae</taxon>
        <taxon>Nostocales</taxon>
        <taxon>Hapalosiphonaceae</taxon>
        <taxon>Mastigocoleus</taxon>
    </lineage>
</organism>